<dbReference type="Gene3D" id="3.40.30.10">
    <property type="entry name" value="Glutaredoxin"/>
    <property type="match status" value="1"/>
</dbReference>
<dbReference type="InterPro" id="IPR036249">
    <property type="entry name" value="Thioredoxin-like_sf"/>
</dbReference>
<sequence length="217" mass="24707">MRTTLLIVLLSLAIVNAILPLSPPVPKYEHAVRFGNAKSKNVFEIYIDLSCPNCKSFWNNVLLKLINVPSIKDKVAFEVRHIALPYHTSSFELNKALLVVARNVTEDKVDKVKFDFVKEVLLNQDAIYNEPLLDVTTRDLPSIIHDKYISKVNPNLAKEDFLKIMSDRSLWEEARATFKYAASRGVFGTPTILINGVTIYNSGYMGLMDWIEYLDKL</sequence>
<dbReference type="PANTHER" id="PTHR33875:SF2">
    <property type="entry name" value="ACR183CP"/>
    <property type="match status" value="1"/>
</dbReference>
<dbReference type="Pfam" id="PF13462">
    <property type="entry name" value="Thioredoxin_4"/>
    <property type="match status" value="1"/>
</dbReference>
<dbReference type="SUPFAM" id="SSF52833">
    <property type="entry name" value="Thioredoxin-like"/>
    <property type="match status" value="1"/>
</dbReference>
<dbReference type="Proteomes" id="UP001431209">
    <property type="component" value="Unassembled WGS sequence"/>
</dbReference>
<organism evidence="3 4">
    <name type="scientific">Acrasis kona</name>
    <dbReference type="NCBI Taxonomy" id="1008807"/>
    <lineage>
        <taxon>Eukaryota</taxon>
        <taxon>Discoba</taxon>
        <taxon>Heterolobosea</taxon>
        <taxon>Tetramitia</taxon>
        <taxon>Eutetramitia</taxon>
        <taxon>Acrasidae</taxon>
        <taxon>Acrasis</taxon>
    </lineage>
</organism>
<evidence type="ECO:0000313" key="4">
    <source>
        <dbReference type="Proteomes" id="UP001431209"/>
    </source>
</evidence>
<keyword evidence="4" id="KW-1185">Reference proteome</keyword>
<feature type="signal peptide" evidence="1">
    <location>
        <begin position="1"/>
        <end position="17"/>
    </location>
</feature>
<keyword evidence="1" id="KW-0732">Signal</keyword>
<dbReference type="AlphaFoldDB" id="A0AAW2ZDN4"/>
<dbReference type="EMBL" id="JAOPGA020001346">
    <property type="protein sequence ID" value="KAL0487459.1"/>
    <property type="molecule type" value="Genomic_DNA"/>
</dbReference>
<dbReference type="InterPro" id="IPR012336">
    <property type="entry name" value="Thioredoxin-like_fold"/>
</dbReference>
<evidence type="ECO:0000259" key="2">
    <source>
        <dbReference type="Pfam" id="PF13462"/>
    </source>
</evidence>
<dbReference type="PANTHER" id="PTHR33875">
    <property type="entry name" value="OS09G0542200 PROTEIN"/>
    <property type="match status" value="1"/>
</dbReference>
<name>A0AAW2ZDN4_9EUKA</name>
<dbReference type="CDD" id="cd02972">
    <property type="entry name" value="DsbA_family"/>
    <property type="match status" value="1"/>
</dbReference>
<proteinExistence type="predicted"/>
<gene>
    <name evidence="3" type="ORF">AKO1_004178</name>
</gene>
<feature type="domain" description="Thioredoxin-like fold" evidence="2">
    <location>
        <begin position="32"/>
        <end position="211"/>
    </location>
</feature>
<accession>A0AAW2ZDN4</accession>
<comment type="caution">
    <text evidence="3">The sequence shown here is derived from an EMBL/GenBank/DDBJ whole genome shotgun (WGS) entry which is preliminary data.</text>
</comment>
<feature type="chain" id="PRO_5043957654" evidence="1">
    <location>
        <begin position="18"/>
        <end position="217"/>
    </location>
</feature>
<reference evidence="3 4" key="1">
    <citation type="submission" date="2024-03" db="EMBL/GenBank/DDBJ databases">
        <title>The Acrasis kona genome and developmental transcriptomes reveal deep origins of eukaryotic multicellular pathways.</title>
        <authorList>
            <person name="Sheikh S."/>
            <person name="Fu C.-J."/>
            <person name="Brown M.W."/>
            <person name="Baldauf S.L."/>
        </authorList>
    </citation>
    <scope>NUCLEOTIDE SEQUENCE [LARGE SCALE GENOMIC DNA]</scope>
    <source>
        <strain evidence="3 4">ATCC MYA-3509</strain>
    </source>
</reference>
<protein>
    <submittedName>
        <fullName evidence="3">Sipa1l2</fullName>
    </submittedName>
</protein>
<evidence type="ECO:0000256" key="1">
    <source>
        <dbReference type="SAM" id="SignalP"/>
    </source>
</evidence>
<evidence type="ECO:0000313" key="3">
    <source>
        <dbReference type="EMBL" id="KAL0487459.1"/>
    </source>
</evidence>